<organism evidence="2 3">
    <name type="scientific">Luedemannella flava</name>
    <dbReference type="NCBI Taxonomy" id="349316"/>
    <lineage>
        <taxon>Bacteria</taxon>
        <taxon>Bacillati</taxon>
        <taxon>Actinomycetota</taxon>
        <taxon>Actinomycetes</taxon>
        <taxon>Micromonosporales</taxon>
        <taxon>Micromonosporaceae</taxon>
        <taxon>Luedemannella</taxon>
    </lineage>
</organism>
<keyword evidence="3" id="KW-1185">Reference proteome</keyword>
<evidence type="ECO:0000313" key="2">
    <source>
        <dbReference type="EMBL" id="GAA1803897.1"/>
    </source>
</evidence>
<accession>A0ABP4Y7E8</accession>
<dbReference type="RefSeq" id="WP_344130446.1">
    <property type="nucleotide sequence ID" value="NZ_BAAALT010000070.1"/>
</dbReference>
<sequence>MSRPLDAVPSDGYRRLTGWLGRLAETVVALRRRTHTAPDEARKRRAIARAIAVMPPARYGLRTWLSADATFFRGLWLCVLEEEQTIHIVAVSPQTSRAYLAAQSRPARDDWFRRPPRYGGAGVFHAYRCSQEDGIPPSRGGSERGRDPVG</sequence>
<evidence type="ECO:0008006" key="4">
    <source>
        <dbReference type="Google" id="ProtNLM"/>
    </source>
</evidence>
<evidence type="ECO:0000256" key="1">
    <source>
        <dbReference type="SAM" id="MobiDB-lite"/>
    </source>
</evidence>
<reference evidence="3" key="1">
    <citation type="journal article" date="2019" name="Int. J. Syst. Evol. Microbiol.">
        <title>The Global Catalogue of Microorganisms (GCM) 10K type strain sequencing project: providing services to taxonomists for standard genome sequencing and annotation.</title>
        <authorList>
            <consortium name="The Broad Institute Genomics Platform"/>
            <consortium name="The Broad Institute Genome Sequencing Center for Infectious Disease"/>
            <person name="Wu L."/>
            <person name="Ma J."/>
        </authorList>
    </citation>
    <scope>NUCLEOTIDE SEQUENCE [LARGE SCALE GENOMIC DNA]</scope>
    <source>
        <strain evidence="3">JCM 13250</strain>
    </source>
</reference>
<feature type="compositionally biased region" description="Basic and acidic residues" evidence="1">
    <location>
        <begin position="141"/>
        <end position="150"/>
    </location>
</feature>
<gene>
    <name evidence="2" type="ORF">GCM10009682_27100</name>
</gene>
<dbReference type="Proteomes" id="UP001500218">
    <property type="component" value="Unassembled WGS sequence"/>
</dbReference>
<protein>
    <recommendedName>
        <fullName evidence="4">Transposase</fullName>
    </recommendedName>
</protein>
<name>A0ABP4Y7E8_9ACTN</name>
<feature type="region of interest" description="Disordered" evidence="1">
    <location>
        <begin position="130"/>
        <end position="150"/>
    </location>
</feature>
<dbReference type="EMBL" id="BAAALT010000070">
    <property type="protein sequence ID" value="GAA1803897.1"/>
    <property type="molecule type" value="Genomic_DNA"/>
</dbReference>
<evidence type="ECO:0000313" key="3">
    <source>
        <dbReference type="Proteomes" id="UP001500218"/>
    </source>
</evidence>
<proteinExistence type="predicted"/>
<comment type="caution">
    <text evidence="2">The sequence shown here is derived from an EMBL/GenBank/DDBJ whole genome shotgun (WGS) entry which is preliminary data.</text>
</comment>